<evidence type="ECO:0000313" key="4">
    <source>
        <dbReference type="Proteomes" id="UP001196413"/>
    </source>
</evidence>
<dbReference type="Proteomes" id="UP001196413">
    <property type="component" value="Unassembled WGS sequence"/>
</dbReference>
<dbReference type="AlphaFoldDB" id="A0AAD5RCQ9"/>
<keyword evidence="4" id="KW-1185">Reference proteome</keyword>
<name>A0AAD5RCQ9_PARTN</name>
<keyword evidence="1" id="KW-0175">Coiled coil</keyword>
<feature type="compositionally biased region" description="Low complexity" evidence="2">
    <location>
        <begin position="90"/>
        <end position="101"/>
    </location>
</feature>
<evidence type="ECO:0000256" key="2">
    <source>
        <dbReference type="SAM" id="MobiDB-lite"/>
    </source>
</evidence>
<reference evidence="3" key="1">
    <citation type="submission" date="2021-06" db="EMBL/GenBank/DDBJ databases">
        <title>Parelaphostrongylus tenuis whole genome reference sequence.</title>
        <authorList>
            <person name="Garwood T.J."/>
            <person name="Larsen P.A."/>
            <person name="Fountain-Jones N.M."/>
            <person name="Garbe J.R."/>
            <person name="Macchietto M.G."/>
            <person name="Kania S.A."/>
            <person name="Gerhold R.W."/>
            <person name="Richards J.E."/>
            <person name="Wolf T.M."/>
        </authorList>
    </citation>
    <scope>NUCLEOTIDE SEQUENCE</scope>
    <source>
        <strain evidence="3">MNPRO001-30</strain>
        <tissue evidence="3">Meninges</tissue>
    </source>
</reference>
<sequence>MQRRWSRLSSVAMLRVRDAVERRKSDAQMGVSSVTDRARNLGKSEIKWILSVPSHSEISMDPSHLSNEVVDADSMATDVKPVVTTPVAPKATIESVSDPSGSGSGSGPSTADLAVCEQNTSERIVPIAVQRDNEDPSNVEGLLSELVTLRHVKCNIEEELHDVKIKYRELSSMNNELQSQVASSIDDANERMRMYRQLESSRNELAAQKMALDAAVEKLKNEKEERDAAIRNLTERNTSLLRKISL</sequence>
<comment type="caution">
    <text evidence="3">The sequence shown here is derived from an EMBL/GenBank/DDBJ whole genome shotgun (WGS) entry which is preliminary data.</text>
</comment>
<dbReference type="EMBL" id="JAHQIW010007374">
    <property type="protein sequence ID" value="KAJ1374005.1"/>
    <property type="molecule type" value="Genomic_DNA"/>
</dbReference>
<proteinExistence type="predicted"/>
<dbReference type="SUPFAM" id="SSF90257">
    <property type="entry name" value="Myosin rod fragments"/>
    <property type="match status" value="1"/>
</dbReference>
<feature type="coiled-coil region" evidence="1">
    <location>
        <begin position="160"/>
        <end position="236"/>
    </location>
</feature>
<gene>
    <name evidence="3" type="ORF">KIN20_036588</name>
</gene>
<protein>
    <submittedName>
        <fullName evidence="3">Uncharacterized protein</fullName>
    </submittedName>
</protein>
<feature type="region of interest" description="Disordered" evidence="2">
    <location>
        <begin position="90"/>
        <end position="112"/>
    </location>
</feature>
<organism evidence="3 4">
    <name type="scientific">Parelaphostrongylus tenuis</name>
    <name type="common">Meningeal worm</name>
    <dbReference type="NCBI Taxonomy" id="148309"/>
    <lineage>
        <taxon>Eukaryota</taxon>
        <taxon>Metazoa</taxon>
        <taxon>Ecdysozoa</taxon>
        <taxon>Nematoda</taxon>
        <taxon>Chromadorea</taxon>
        <taxon>Rhabditida</taxon>
        <taxon>Rhabditina</taxon>
        <taxon>Rhabditomorpha</taxon>
        <taxon>Strongyloidea</taxon>
        <taxon>Metastrongylidae</taxon>
        <taxon>Parelaphostrongylus</taxon>
    </lineage>
</organism>
<accession>A0AAD5RCQ9</accession>
<evidence type="ECO:0000256" key="1">
    <source>
        <dbReference type="SAM" id="Coils"/>
    </source>
</evidence>
<evidence type="ECO:0000313" key="3">
    <source>
        <dbReference type="EMBL" id="KAJ1374005.1"/>
    </source>
</evidence>